<feature type="non-terminal residue" evidence="1">
    <location>
        <position position="80"/>
    </location>
</feature>
<evidence type="ECO:0000313" key="1">
    <source>
        <dbReference type="EMBL" id="KAG7041085.1"/>
    </source>
</evidence>
<organism evidence="1 2">
    <name type="scientific">Colletotrichum scovillei</name>
    <dbReference type="NCBI Taxonomy" id="1209932"/>
    <lineage>
        <taxon>Eukaryota</taxon>
        <taxon>Fungi</taxon>
        <taxon>Dikarya</taxon>
        <taxon>Ascomycota</taxon>
        <taxon>Pezizomycotina</taxon>
        <taxon>Sordariomycetes</taxon>
        <taxon>Hypocreomycetidae</taxon>
        <taxon>Glomerellales</taxon>
        <taxon>Glomerellaceae</taxon>
        <taxon>Colletotrichum</taxon>
        <taxon>Colletotrichum acutatum species complex</taxon>
    </lineage>
</organism>
<evidence type="ECO:0000313" key="2">
    <source>
        <dbReference type="Proteomes" id="UP000699042"/>
    </source>
</evidence>
<dbReference type="Proteomes" id="UP000699042">
    <property type="component" value="Unassembled WGS sequence"/>
</dbReference>
<protein>
    <submittedName>
        <fullName evidence="1">Uncharacterized protein</fullName>
    </submittedName>
</protein>
<dbReference type="AlphaFoldDB" id="A0A9P7QT61"/>
<dbReference type="EMBL" id="JAESDN010000016">
    <property type="protein sequence ID" value="KAG7041085.1"/>
    <property type="molecule type" value="Genomic_DNA"/>
</dbReference>
<reference evidence="1" key="1">
    <citation type="submission" date="2021-05" db="EMBL/GenBank/DDBJ databases">
        <title>Comparative genomics of three Colletotrichum scovillei strains and genetic complementation revealed genes involved fungal growth and virulence on chili pepper.</title>
        <authorList>
            <person name="Hsieh D.-K."/>
            <person name="Chuang S.-C."/>
            <person name="Chen C.-Y."/>
            <person name="Chao Y.-T."/>
            <person name="Lu M.-Y.J."/>
            <person name="Lee M.-H."/>
            <person name="Shih M.-C."/>
        </authorList>
    </citation>
    <scope>NUCLEOTIDE SEQUENCE</scope>
    <source>
        <strain evidence="1">Coll-153</strain>
    </source>
</reference>
<name>A0A9P7QT61_9PEZI</name>
<keyword evidence="2" id="KW-1185">Reference proteome</keyword>
<comment type="caution">
    <text evidence="1">The sequence shown here is derived from an EMBL/GenBank/DDBJ whole genome shotgun (WGS) entry which is preliminary data.</text>
</comment>
<sequence length="80" mass="9736">MEMLGQNRRFSRRSPAPKYRITLRSRHPASQYMRLSYSVTRPNLEYGDGRPKRRFLWQEEVAISLCFFHNKHGRHTMIFH</sequence>
<accession>A0A9P7QT61</accession>
<proteinExistence type="predicted"/>
<gene>
    <name evidence="1" type="ORF">JMJ77_008790</name>
</gene>